<accession>A0A0E9RD06</accession>
<reference evidence="2" key="1">
    <citation type="submission" date="2014-11" db="EMBL/GenBank/DDBJ databases">
        <authorList>
            <person name="Amaro Gonzalez C."/>
        </authorList>
    </citation>
    <scope>NUCLEOTIDE SEQUENCE</scope>
</reference>
<sequence>MLLVLRVLKVLVNQAHGALEVTHRHAGCMLITVRTDNPVTWLTQLWHGE</sequence>
<evidence type="ECO:0000313" key="2">
    <source>
        <dbReference type="EMBL" id="JAH26345.1"/>
    </source>
</evidence>
<keyword evidence="1" id="KW-0732">Signal</keyword>
<dbReference type="AlphaFoldDB" id="A0A0E9RD06"/>
<evidence type="ECO:0000256" key="1">
    <source>
        <dbReference type="SAM" id="SignalP"/>
    </source>
</evidence>
<name>A0A0E9RD06_ANGAN</name>
<dbReference type="EMBL" id="GBXM01082232">
    <property type="protein sequence ID" value="JAH26345.1"/>
    <property type="molecule type" value="Transcribed_RNA"/>
</dbReference>
<proteinExistence type="predicted"/>
<protein>
    <submittedName>
        <fullName evidence="2">Uncharacterized protein</fullName>
    </submittedName>
</protein>
<organism evidence="2">
    <name type="scientific">Anguilla anguilla</name>
    <name type="common">European freshwater eel</name>
    <name type="synonym">Muraena anguilla</name>
    <dbReference type="NCBI Taxonomy" id="7936"/>
    <lineage>
        <taxon>Eukaryota</taxon>
        <taxon>Metazoa</taxon>
        <taxon>Chordata</taxon>
        <taxon>Craniata</taxon>
        <taxon>Vertebrata</taxon>
        <taxon>Euteleostomi</taxon>
        <taxon>Actinopterygii</taxon>
        <taxon>Neopterygii</taxon>
        <taxon>Teleostei</taxon>
        <taxon>Anguilliformes</taxon>
        <taxon>Anguillidae</taxon>
        <taxon>Anguilla</taxon>
    </lineage>
</organism>
<feature type="chain" id="PRO_5002431868" evidence="1">
    <location>
        <begin position="18"/>
        <end position="49"/>
    </location>
</feature>
<feature type="signal peptide" evidence="1">
    <location>
        <begin position="1"/>
        <end position="17"/>
    </location>
</feature>
<reference evidence="2" key="2">
    <citation type="journal article" date="2015" name="Fish Shellfish Immunol.">
        <title>Early steps in the European eel (Anguilla anguilla)-Vibrio vulnificus interaction in the gills: Role of the RtxA13 toxin.</title>
        <authorList>
            <person name="Callol A."/>
            <person name="Pajuelo D."/>
            <person name="Ebbesson L."/>
            <person name="Teles M."/>
            <person name="MacKenzie S."/>
            <person name="Amaro C."/>
        </authorList>
    </citation>
    <scope>NUCLEOTIDE SEQUENCE</scope>
</reference>